<evidence type="ECO:0000313" key="3">
    <source>
        <dbReference type="EMBL" id="KAG1895211.1"/>
    </source>
</evidence>
<evidence type="ECO:0000256" key="2">
    <source>
        <dbReference type="ARBA" id="ARBA00022737"/>
    </source>
</evidence>
<keyword evidence="2" id="KW-0677">Repeat</keyword>
<protein>
    <submittedName>
        <fullName evidence="3">WD40-repeat-containing domain protein</fullName>
    </submittedName>
</protein>
<sequence>MSFFARWIRAKSNQRYKLLTRLTAPSGSVHALAISNDGQLLACGGTEGVKLWDINSQKELACSSHHHESQGTVSCAAWTLTRPTAAETLCYGAGLGYVSNLPLTAGQKRFQEICTRRLGSGFEITCLSWDSTSSEANTRITVGTRDKIVQVLLLNANSQLQSVFAVRLDNTVPKSVAFAENRDIYVFGLYDGNFITLEGTDGTVVREFSCQSVIGHAAVSLKRGLFVVDNATDGFTMYHLENEGEEPVRTFTTAVPSMSVPKQVAFGEEGKVIAGGSDNGLVYIFDRKAGELLEALHHADGGLVQTIAVSGNR</sequence>
<dbReference type="InterPro" id="IPR015943">
    <property type="entry name" value="WD40/YVTN_repeat-like_dom_sf"/>
</dbReference>
<dbReference type="PANTHER" id="PTHR22838">
    <property type="entry name" value="WD REPEAT PROTEIN 26-RELATED"/>
    <property type="match status" value="1"/>
</dbReference>
<dbReference type="GeneID" id="64670039"/>
<dbReference type="Pfam" id="PF00400">
    <property type="entry name" value="WD40"/>
    <property type="match status" value="1"/>
</dbReference>
<name>A0AAD4HGC8_9AGAM</name>
<proteinExistence type="predicted"/>
<dbReference type="Proteomes" id="UP001195769">
    <property type="component" value="Unassembled WGS sequence"/>
</dbReference>
<dbReference type="EMBL" id="JABBWK010000069">
    <property type="protein sequence ID" value="KAG1895211.1"/>
    <property type="molecule type" value="Genomic_DNA"/>
</dbReference>
<organism evidence="3 4">
    <name type="scientific">Suillus fuscotomentosus</name>
    <dbReference type="NCBI Taxonomy" id="1912939"/>
    <lineage>
        <taxon>Eukaryota</taxon>
        <taxon>Fungi</taxon>
        <taxon>Dikarya</taxon>
        <taxon>Basidiomycota</taxon>
        <taxon>Agaricomycotina</taxon>
        <taxon>Agaricomycetes</taxon>
        <taxon>Agaricomycetidae</taxon>
        <taxon>Boletales</taxon>
        <taxon>Suillineae</taxon>
        <taxon>Suillaceae</taxon>
        <taxon>Suillus</taxon>
    </lineage>
</organism>
<accession>A0AAD4HGC8</accession>
<dbReference type="InterPro" id="IPR036322">
    <property type="entry name" value="WD40_repeat_dom_sf"/>
</dbReference>
<dbReference type="RefSeq" id="XP_041220787.1">
    <property type="nucleotide sequence ID" value="XM_041375741.1"/>
</dbReference>
<dbReference type="SUPFAM" id="SSF50978">
    <property type="entry name" value="WD40 repeat-like"/>
    <property type="match status" value="1"/>
</dbReference>
<evidence type="ECO:0000256" key="1">
    <source>
        <dbReference type="ARBA" id="ARBA00022574"/>
    </source>
</evidence>
<evidence type="ECO:0000313" key="4">
    <source>
        <dbReference type="Proteomes" id="UP001195769"/>
    </source>
</evidence>
<keyword evidence="1" id="KW-0853">WD repeat</keyword>
<dbReference type="PANTHER" id="PTHR22838:SF0">
    <property type="entry name" value="WD REPEAT-CONTAINING PROTEIN 26"/>
    <property type="match status" value="1"/>
</dbReference>
<gene>
    <name evidence="3" type="ORF">F5891DRAFT_960541</name>
</gene>
<comment type="caution">
    <text evidence="3">The sequence shown here is derived from an EMBL/GenBank/DDBJ whole genome shotgun (WGS) entry which is preliminary data.</text>
</comment>
<keyword evidence="4" id="KW-1185">Reference proteome</keyword>
<dbReference type="Gene3D" id="2.130.10.10">
    <property type="entry name" value="YVTN repeat-like/Quinoprotein amine dehydrogenase"/>
    <property type="match status" value="1"/>
</dbReference>
<reference evidence="3" key="1">
    <citation type="journal article" date="2020" name="New Phytol.">
        <title>Comparative genomics reveals dynamic genome evolution in host specialist ectomycorrhizal fungi.</title>
        <authorList>
            <person name="Lofgren L.A."/>
            <person name="Nguyen N.H."/>
            <person name="Vilgalys R."/>
            <person name="Ruytinx J."/>
            <person name="Liao H.L."/>
            <person name="Branco S."/>
            <person name="Kuo A."/>
            <person name="LaButti K."/>
            <person name="Lipzen A."/>
            <person name="Andreopoulos W."/>
            <person name="Pangilinan J."/>
            <person name="Riley R."/>
            <person name="Hundley H."/>
            <person name="Na H."/>
            <person name="Barry K."/>
            <person name="Grigoriev I.V."/>
            <person name="Stajich J.E."/>
            <person name="Kennedy P.G."/>
        </authorList>
    </citation>
    <scope>NUCLEOTIDE SEQUENCE</scope>
    <source>
        <strain evidence="3">FC203</strain>
    </source>
</reference>
<dbReference type="SMART" id="SM00320">
    <property type="entry name" value="WD40"/>
    <property type="match status" value="2"/>
</dbReference>
<dbReference type="AlphaFoldDB" id="A0AAD4HGC8"/>
<dbReference type="InterPro" id="IPR051350">
    <property type="entry name" value="WD_repeat-ST_regulator"/>
</dbReference>
<dbReference type="InterPro" id="IPR001680">
    <property type="entry name" value="WD40_rpt"/>
</dbReference>